<dbReference type="EMBL" id="JOTN01000014">
    <property type="protein sequence ID" value="KEK18475.1"/>
    <property type="molecule type" value="Genomic_DNA"/>
</dbReference>
<proteinExistence type="predicted"/>
<dbReference type="eggNOG" id="ENOG502ZDQZ">
    <property type="taxonomic scope" value="Bacteria"/>
</dbReference>
<keyword evidence="3" id="KW-1185">Reference proteome</keyword>
<evidence type="ECO:0000259" key="1">
    <source>
        <dbReference type="Pfam" id="PF18830"/>
    </source>
</evidence>
<dbReference type="AlphaFoldDB" id="A0A073JW28"/>
<name>A0A073JW28_9BACI</name>
<dbReference type="Proteomes" id="UP000027822">
    <property type="component" value="Unassembled WGS sequence"/>
</dbReference>
<dbReference type="STRING" id="574376.BAMA_05510"/>
<reference evidence="2 3" key="1">
    <citation type="submission" date="2014-06" db="EMBL/GenBank/DDBJ databases">
        <title>Draft genome sequence of Bacillus manliponensis JCM 15802 (MCCC 1A00708).</title>
        <authorList>
            <person name="Lai Q."/>
            <person name="Liu Y."/>
            <person name="Shao Z."/>
        </authorList>
    </citation>
    <scope>NUCLEOTIDE SEQUENCE [LARGE SCALE GENOMIC DNA]</scope>
    <source>
        <strain evidence="2 3">JCM 15802</strain>
    </source>
</reference>
<gene>
    <name evidence="2" type="ORF">BAMA_05510</name>
</gene>
<evidence type="ECO:0000313" key="3">
    <source>
        <dbReference type="Proteomes" id="UP000027822"/>
    </source>
</evidence>
<protein>
    <recommendedName>
        <fullName evidence="1">Large polyvalent protein-associated domain-containing protein</fullName>
    </recommendedName>
</protein>
<dbReference type="RefSeq" id="WP_034641015.1">
    <property type="nucleotide sequence ID" value="NZ_CBCSJC010000006.1"/>
</dbReference>
<dbReference type="InterPro" id="IPR040568">
    <property type="entry name" value="LPD16"/>
</dbReference>
<dbReference type="Pfam" id="PF18830">
    <property type="entry name" value="LPD16"/>
    <property type="match status" value="1"/>
</dbReference>
<feature type="domain" description="Large polyvalent protein-associated" evidence="1">
    <location>
        <begin position="100"/>
        <end position="197"/>
    </location>
</feature>
<accession>A0A073JW28</accession>
<comment type="caution">
    <text evidence="2">The sequence shown here is derived from an EMBL/GenBank/DDBJ whole genome shotgun (WGS) entry which is preliminary data.</text>
</comment>
<sequence length="297" mass="34193">MPNKALDPNKKNHQLVCSENELVTLISNELKNTEQDELVIMSGHFMLFYDEERDMLTPGITEEQTTELMQNRISRRVGIFPGYTWNLGIELGKTFHDQFKAIKFLLLINDWQYVPTKEKNASELRQSFYESYDHIPTSYLQILNESNYFTSDNILSSRKNPFFFPETWLKYRFQKSASKLVKEGKLEKRMLDNREDQTEISFVDEDGNYKTLISCGVTGCAGEITEMIAEVHKAGYRLLLLFAPGECYSPVRTGVEIALNLYKLSDMKIIVADPGGSGELSTEEIYEKMVNFSVFTS</sequence>
<dbReference type="OrthoDB" id="3506580at2"/>
<evidence type="ECO:0000313" key="2">
    <source>
        <dbReference type="EMBL" id="KEK18475.1"/>
    </source>
</evidence>
<organism evidence="2 3">
    <name type="scientific">Bacillus manliponensis</name>
    <dbReference type="NCBI Taxonomy" id="574376"/>
    <lineage>
        <taxon>Bacteria</taxon>
        <taxon>Bacillati</taxon>
        <taxon>Bacillota</taxon>
        <taxon>Bacilli</taxon>
        <taxon>Bacillales</taxon>
        <taxon>Bacillaceae</taxon>
        <taxon>Bacillus</taxon>
        <taxon>Bacillus cereus group</taxon>
    </lineage>
</organism>